<dbReference type="InterPro" id="IPR006045">
    <property type="entry name" value="Cupin_1"/>
</dbReference>
<dbReference type="EnsemblPlants" id="Kaladp0099s0015.1.v1.1">
    <property type="protein sequence ID" value="Kaladp0099s0015.1.v1.1"/>
    <property type="gene ID" value="Kaladp0099s0015.v1.1"/>
</dbReference>
<feature type="domain" description="Cupin type-1" evidence="2">
    <location>
        <begin position="6"/>
        <end position="157"/>
    </location>
</feature>
<dbReference type="SUPFAM" id="SSF51182">
    <property type="entry name" value="RmlC-like cupins"/>
    <property type="match status" value="1"/>
</dbReference>
<evidence type="ECO:0000256" key="1">
    <source>
        <dbReference type="SAM" id="MobiDB-lite"/>
    </source>
</evidence>
<dbReference type="InterPro" id="IPR014710">
    <property type="entry name" value="RmlC-like_jellyroll"/>
</dbReference>
<dbReference type="PANTHER" id="PTHR31189">
    <property type="entry name" value="OS03G0336100 PROTEIN-RELATED"/>
    <property type="match status" value="1"/>
</dbReference>
<keyword evidence="4" id="KW-1185">Reference proteome</keyword>
<feature type="region of interest" description="Disordered" evidence="1">
    <location>
        <begin position="102"/>
        <end position="128"/>
    </location>
</feature>
<dbReference type="SMART" id="SM00835">
    <property type="entry name" value="Cupin_1"/>
    <property type="match status" value="1"/>
</dbReference>
<accession>A0A7N0V5M8</accession>
<feature type="compositionally biased region" description="Basic and acidic residues" evidence="1">
    <location>
        <begin position="20"/>
        <end position="29"/>
    </location>
</feature>
<organism evidence="3 4">
    <name type="scientific">Kalanchoe fedtschenkoi</name>
    <name type="common">Lavender scallops</name>
    <name type="synonym">South American air plant</name>
    <dbReference type="NCBI Taxonomy" id="63787"/>
    <lineage>
        <taxon>Eukaryota</taxon>
        <taxon>Viridiplantae</taxon>
        <taxon>Streptophyta</taxon>
        <taxon>Embryophyta</taxon>
        <taxon>Tracheophyta</taxon>
        <taxon>Spermatophyta</taxon>
        <taxon>Magnoliopsida</taxon>
        <taxon>eudicotyledons</taxon>
        <taxon>Gunneridae</taxon>
        <taxon>Pentapetalae</taxon>
        <taxon>Saxifragales</taxon>
        <taxon>Crassulaceae</taxon>
        <taxon>Kalanchoe</taxon>
    </lineage>
</organism>
<sequence length="196" mass="22455">MCEESYQSGSSQHGSSRWSRGGESRRWKGEGQTGRINDQHQKIRNFRQGDIIALPAGVSHWIYNDGQTPIVAITIFDTSNDANLLDQSIRKFFLAGSSQRQQEMRGRHEGSRCQQGRGPWKGQGQQGEQSENWQSVFSRFDEELQSDLFNVNREVIRSLQGQNEQRGGNILVREPLEFLTAAREEQEYSHGRQHGY</sequence>
<evidence type="ECO:0000313" key="3">
    <source>
        <dbReference type="EnsemblPlants" id="Kaladp0099s0015.1.v1.1"/>
    </source>
</evidence>
<dbReference type="Proteomes" id="UP000594263">
    <property type="component" value="Unplaced"/>
</dbReference>
<dbReference type="InterPro" id="IPR050253">
    <property type="entry name" value="Seed_Storage-Functional"/>
</dbReference>
<dbReference type="InterPro" id="IPR011051">
    <property type="entry name" value="RmlC_Cupin_sf"/>
</dbReference>
<proteinExistence type="predicted"/>
<feature type="compositionally biased region" description="Basic and acidic residues" evidence="1">
    <location>
        <begin position="102"/>
        <end position="111"/>
    </location>
</feature>
<dbReference type="Pfam" id="PF00190">
    <property type="entry name" value="Cupin_1"/>
    <property type="match status" value="1"/>
</dbReference>
<protein>
    <recommendedName>
        <fullName evidence="2">Cupin type-1 domain-containing protein</fullName>
    </recommendedName>
</protein>
<dbReference type="OMA" id="GRINDQH"/>
<feature type="compositionally biased region" description="Low complexity" evidence="1">
    <location>
        <begin position="1"/>
        <end position="19"/>
    </location>
</feature>
<dbReference type="PANTHER" id="PTHR31189:SF76">
    <property type="entry name" value="11S GLOBULIN SUBUNIT BETA-LIKE"/>
    <property type="match status" value="1"/>
</dbReference>
<feature type="region of interest" description="Disordered" evidence="1">
    <location>
        <begin position="1"/>
        <end position="40"/>
    </location>
</feature>
<evidence type="ECO:0000259" key="2">
    <source>
        <dbReference type="SMART" id="SM00835"/>
    </source>
</evidence>
<reference evidence="3" key="1">
    <citation type="submission" date="2021-01" db="UniProtKB">
        <authorList>
            <consortium name="EnsemblPlants"/>
        </authorList>
    </citation>
    <scope>IDENTIFICATION</scope>
</reference>
<evidence type="ECO:0000313" key="4">
    <source>
        <dbReference type="Proteomes" id="UP000594263"/>
    </source>
</evidence>
<dbReference type="CDD" id="cd02242">
    <property type="entry name" value="cupin_11S_legumin_N"/>
    <property type="match status" value="1"/>
</dbReference>
<name>A0A7N0V5M8_KALFE</name>
<dbReference type="AlphaFoldDB" id="A0A7N0V5M8"/>
<dbReference type="Gramene" id="Kaladp0099s0015.1.v1.1">
    <property type="protein sequence ID" value="Kaladp0099s0015.1.v1.1"/>
    <property type="gene ID" value="Kaladp0099s0015.v1.1"/>
</dbReference>
<dbReference type="Gene3D" id="2.60.120.10">
    <property type="entry name" value="Jelly Rolls"/>
    <property type="match status" value="1"/>
</dbReference>